<sequence>MTDENQPPTAADHRWQSWLDWAQQQGLSVPRDPEWEKARRQVWDGSDYVATACACAPETLAELLRDGLLQRPLADGELARDLADGLAEIRDEGALMAALRRFRRRHQVRIIWRDLAGWAPLEETLSDLTELADRCIDQALGLLHDWQVAELGTPSRVRGRPQRLLVLGMGKLGGRELNLSSDIDLVFAFPKAGQVEGPRPMTNEQFFIRLAQRLVRVLDTQTSDGFVFRVDARLRPFGDAGPLAMSFAALEDYFQSQAREWERYAMIKARVVAGHAQDGARLMGLLRPFVYRRYLDFGVIESLRNLKQMIAKELRRKGMTDNIKLGPGGIREIEFIGQAFQLVRGGRDPDLQVRPIRQVLERLAAKGLLPPPAAEELDAAYCFLRRVENRLQAWRDKQTHVLPTDANARARLARTMDFPDWSAFDAVLANHRQRVQAEFDRVFEAPRGEVATEGMPIAGIWHGLGDGHRDPEELARAGFADPHQALERLAQFRDATDRMALGERGRERLAQLMPLALRVVAEAEHPDQALERVLTVLAAVARRTAYLAMLVERPVVLAQLARLAGMSPWIAEQIARYPLLLDELIDPARLYTPLHRGDLEEEVDIFLRRVADEDLEQQMEYLRQFAQGNILRVAAADLTEVIPLMVVSDYLTEIAEVTLTRVVRLAYDHLCERHGHPAGVTAPDMGFLVLGYGKLGGIELGYGSDLDLVFLHAPGTATAMTDGERQIANEQFFARLGQRIIHMLTTRTASGVLYEVDMRLRPDGNKGLLVRSLPSFADYQESQAWTWEHQALMRARPVAGDPALATAFAEVRTAILRRERDPQQLRDQVRTMRAKMRGSLDKSGDGRFDLKQGAGGIADIEFMVQYSVLRWAAHHPELTHWTDNVRLLETLAELDLLPGTAAADLTAAYKALRAAYHRSSLQGEPTTIAEERLVDERARVRTLWAELMEA</sequence>
<comment type="catalytic activity">
    <reaction evidence="7">
        <text>[glutamine synthetase]-L-tyrosine + ATP = [glutamine synthetase]-O(4)-(5'-adenylyl)-L-tyrosine + diphosphate</text>
        <dbReference type="Rhea" id="RHEA:18589"/>
        <dbReference type="Rhea" id="RHEA-COMP:10660"/>
        <dbReference type="Rhea" id="RHEA-COMP:10661"/>
        <dbReference type="ChEBI" id="CHEBI:30616"/>
        <dbReference type="ChEBI" id="CHEBI:33019"/>
        <dbReference type="ChEBI" id="CHEBI:46858"/>
        <dbReference type="ChEBI" id="CHEBI:83624"/>
        <dbReference type="EC" id="2.7.7.42"/>
    </reaction>
</comment>
<dbReference type="FunFam" id="3.30.460.10:FF:000009">
    <property type="entry name" value="Bifunctional glutamine synthetase adenylyltransferase/adenylyl-removing enzyme"/>
    <property type="match status" value="2"/>
</dbReference>
<dbReference type="RefSeq" id="WP_015280622.1">
    <property type="nucleotide sequence ID" value="NC_019940.1"/>
</dbReference>
<dbReference type="GO" id="GO:0008882">
    <property type="term" value="F:[glutamate-ammonia-ligase] adenylyltransferase activity"/>
    <property type="evidence" value="ECO:0007669"/>
    <property type="project" value="UniProtKB-UniRule"/>
</dbReference>
<dbReference type="OrthoDB" id="9759366at2"/>
<feature type="domain" description="Glutamate-ammonia ligase adenylyltransferase repeated" evidence="8">
    <location>
        <begin position="558"/>
        <end position="810"/>
    </location>
</feature>
<dbReference type="InterPro" id="IPR013546">
    <property type="entry name" value="PII_UdlTrfase/GS_AdlTrfase"/>
</dbReference>
<evidence type="ECO:0000259" key="8">
    <source>
        <dbReference type="Pfam" id="PF03710"/>
    </source>
</evidence>
<dbReference type="CDD" id="cd05401">
    <property type="entry name" value="NT_GlnE_GlnD_like"/>
    <property type="match status" value="2"/>
</dbReference>
<keyword evidence="3 7" id="KW-0547">Nucleotide-binding</keyword>
<evidence type="ECO:0000259" key="9">
    <source>
        <dbReference type="Pfam" id="PF08335"/>
    </source>
</evidence>
<evidence type="ECO:0000256" key="3">
    <source>
        <dbReference type="ARBA" id="ARBA00022741"/>
    </source>
</evidence>
<protein>
    <recommendedName>
        <fullName evidence="7">Bifunctional glutamine synthetase adenylyltransferase/adenylyl-removing enzyme</fullName>
    </recommendedName>
    <alternativeName>
        <fullName evidence="7">ATP:glutamine synthetase adenylyltransferase</fullName>
    </alternativeName>
    <alternativeName>
        <fullName evidence="7">ATase</fullName>
    </alternativeName>
    <domain>
        <recommendedName>
            <fullName evidence="7">Glutamine synthetase adenylyl-L-tyrosine phosphorylase</fullName>
            <ecNumber evidence="7">2.7.7.89</ecNumber>
        </recommendedName>
        <alternativeName>
            <fullName evidence="7">Adenylyl removase</fullName>
            <shortName evidence="7">AR</shortName>
            <shortName evidence="7">AT-N</shortName>
        </alternativeName>
    </domain>
    <domain>
        <recommendedName>
            <fullName evidence="7">Glutamine synthetase adenylyl transferase</fullName>
            <ecNumber evidence="7">2.7.7.42</ecNumber>
        </recommendedName>
        <alternativeName>
            <fullName evidence="7">Adenylyl transferase</fullName>
            <shortName evidence="7">AT</shortName>
            <shortName evidence="7">AT-C</shortName>
        </alternativeName>
    </domain>
</protein>
<dbReference type="SUPFAM" id="SSF81593">
    <property type="entry name" value="Nucleotidyltransferase substrate binding subunit/domain"/>
    <property type="match status" value="2"/>
</dbReference>
<dbReference type="FunFam" id="1.20.120.330:FF:000005">
    <property type="entry name" value="Bifunctional glutamine synthetase adenylyltransferase/adenylyl-removing enzyme"/>
    <property type="match status" value="1"/>
</dbReference>
<comment type="catalytic activity">
    <reaction evidence="7">
        <text>[glutamine synthetase]-O(4)-(5'-adenylyl)-L-tyrosine + phosphate = [glutamine synthetase]-L-tyrosine + ADP</text>
        <dbReference type="Rhea" id="RHEA:43716"/>
        <dbReference type="Rhea" id="RHEA-COMP:10660"/>
        <dbReference type="Rhea" id="RHEA-COMP:10661"/>
        <dbReference type="ChEBI" id="CHEBI:43474"/>
        <dbReference type="ChEBI" id="CHEBI:46858"/>
        <dbReference type="ChEBI" id="CHEBI:83624"/>
        <dbReference type="ChEBI" id="CHEBI:456216"/>
        <dbReference type="EC" id="2.7.7.89"/>
    </reaction>
</comment>
<dbReference type="Pfam" id="PF08335">
    <property type="entry name" value="GlnD_UR_UTase"/>
    <property type="match status" value="2"/>
</dbReference>
<dbReference type="PANTHER" id="PTHR30621:SF0">
    <property type="entry name" value="BIFUNCTIONAL GLUTAMINE SYNTHETASE ADENYLYLTRANSFERASE_ADENYLYL-REMOVING ENZYME"/>
    <property type="match status" value="1"/>
</dbReference>
<dbReference type="GO" id="GO:0005829">
    <property type="term" value="C:cytosol"/>
    <property type="evidence" value="ECO:0007669"/>
    <property type="project" value="TreeGrafter"/>
</dbReference>
<dbReference type="STRING" id="765912.Thimo_1704"/>
<dbReference type="GO" id="GO:0047388">
    <property type="term" value="F:[glutamine synthetase]-adenylyl-L-tyrosine phosphorylase activity"/>
    <property type="evidence" value="ECO:0007669"/>
    <property type="project" value="UniProtKB-EC"/>
</dbReference>
<keyword evidence="6 7" id="KW-0511">Multifunctional enzyme</keyword>
<dbReference type="KEGG" id="tmb:Thimo_1704"/>
<organism evidence="10 11">
    <name type="scientific">Thioflavicoccus mobilis 8321</name>
    <dbReference type="NCBI Taxonomy" id="765912"/>
    <lineage>
        <taxon>Bacteria</taxon>
        <taxon>Pseudomonadati</taxon>
        <taxon>Pseudomonadota</taxon>
        <taxon>Gammaproteobacteria</taxon>
        <taxon>Chromatiales</taxon>
        <taxon>Chromatiaceae</taxon>
        <taxon>Thioflavicoccus</taxon>
    </lineage>
</organism>
<dbReference type="GO" id="GO:0000287">
    <property type="term" value="F:magnesium ion binding"/>
    <property type="evidence" value="ECO:0007669"/>
    <property type="project" value="UniProtKB-UniRule"/>
</dbReference>
<keyword evidence="2 7" id="KW-0548">Nucleotidyltransferase</keyword>
<dbReference type="Gene3D" id="3.30.460.10">
    <property type="entry name" value="Beta Polymerase, domain 2"/>
    <property type="match status" value="2"/>
</dbReference>
<comment type="cofactor">
    <cofactor evidence="7">
        <name>Mg(2+)</name>
        <dbReference type="ChEBI" id="CHEBI:18420"/>
    </cofactor>
</comment>
<evidence type="ECO:0000313" key="10">
    <source>
        <dbReference type="EMBL" id="AGA90481.1"/>
    </source>
</evidence>
<feature type="region of interest" description="Adenylyl removase" evidence="7">
    <location>
        <begin position="1"/>
        <end position="447"/>
    </location>
</feature>
<dbReference type="InterPro" id="IPR043519">
    <property type="entry name" value="NT_sf"/>
</dbReference>
<proteinExistence type="inferred from homology"/>
<dbReference type="GO" id="GO:0000820">
    <property type="term" value="P:regulation of glutamine family amino acid metabolic process"/>
    <property type="evidence" value="ECO:0007669"/>
    <property type="project" value="UniProtKB-UniRule"/>
</dbReference>
<keyword evidence="1 7" id="KW-0808">Transferase</keyword>
<dbReference type="HOGENOM" id="CLU_006233_0_1_6"/>
<dbReference type="PANTHER" id="PTHR30621">
    <property type="entry name" value="GLUTAMINE SYNTHETASE ADENYLYLTRANSFERASE"/>
    <property type="match status" value="1"/>
</dbReference>
<evidence type="ECO:0000256" key="4">
    <source>
        <dbReference type="ARBA" id="ARBA00022840"/>
    </source>
</evidence>
<dbReference type="HAMAP" id="MF_00802">
    <property type="entry name" value="GlnE"/>
    <property type="match status" value="1"/>
</dbReference>
<feature type="domain" description="PII-uridylyltransferase/Glutamine-synthetase adenylyltransferase" evidence="9">
    <location>
        <begin position="305"/>
        <end position="443"/>
    </location>
</feature>
<dbReference type="GO" id="GO:0005524">
    <property type="term" value="F:ATP binding"/>
    <property type="evidence" value="ECO:0007669"/>
    <property type="project" value="UniProtKB-UniRule"/>
</dbReference>
<gene>
    <name evidence="7" type="primary">glnE</name>
    <name evidence="10" type="ORF">Thimo_1704</name>
</gene>
<reference evidence="10 11" key="1">
    <citation type="submission" date="2011-09" db="EMBL/GenBank/DDBJ databases">
        <title>Complete sequence of chromosome of Thioflavicoccus mobilis 8321.</title>
        <authorList>
            <consortium name="US DOE Joint Genome Institute"/>
            <person name="Lucas S."/>
            <person name="Han J."/>
            <person name="Lapidus A."/>
            <person name="Cheng J.-F."/>
            <person name="Goodwin L."/>
            <person name="Pitluck S."/>
            <person name="Peters L."/>
            <person name="Ovchinnikova G."/>
            <person name="Lu M."/>
            <person name="Detter J.C."/>
            <person name="Han C."/>
            <person name="Tapia R."/>
            <person name="Land M."/>
            <person name="Hauser L."/>
            <person name="Kyrpides N."/>
            <person name="Ivanova N."/>
            <person name="Pagani I."/>
            <person name="Vogl K."/>
            <person name="Liu Z."/>
            <person name="Imhoff J."/>
            <person name="Thiel V."/>
            <person name="Frigaard N.-U."/>
            <person name="Bryant D."/>
            <person name="Woyke T."/>
        </authorList>
    </citation>
    <scope>NUCLEOTIDE SEQUENCE [LARGE SCALE GENOMIC DNA]</scope>
    <source>
        <strain evidence="10 11">8321</strain>
    </source>
</reference>
<accession>L0GWZ7</accession>
<dbReference type="PATRIC" id="fig|765912.4.peg.1671"/>
<comment type="function">
    <text evidence="7">Involved in the regulation of glutamine synthetase GlnA, a key enzyme in the process to assimilate ammonia. When cellular nitrogen levels are high, the C-terminal adenylyl transferase (AT) inactivates GlnA by covalent transfer of an adenylyl group from ATP to specific tyrosine residue of GlnA, thus reducing its activity. Conversely, when nitrogen levels are low, the N-terminal adenylyl removase (AR) activates GlnA by removing the adenylyl group by phosphorolysis, increasing its activity. The regulatory region of GlnE binds the signal transduction protein PII (GlnB) which indicates the nitrogen status of the cell.</text>
</comment>
<dbReference type="SUPFAM" id="SSF81301">
    <property type="entry name" value="Nucleotidyltransferase"/>
    <property type="match status" value="2"/>
</dbReference>
<dbReference type="InterPro" id="IPR005190">
    <property type="entry name" value="GlnE_rpt_dom"/>
</dbReference>
<feature type="domain" description="PII-uridylyltransferase/Glutamine-synthetase adenylyltransferase" evidence="9">
    <location>
        <begin position="832"/>
        <end position="918"/>
    </location>
</feature>
<name>L0GWZ7_9GAMM</name>
<keyword evidence="11" id="KW-1185">Reference proteome</keyword>
<feature type="region of interest" description="Adenylyl transferase" evidence="7">
    <location>
        <begin position="458"/>
        <end position="950"/>
    </location>
</feature>
<evidence type="ECO:0000256" key="2">
    <source>
        <dbReference type="ARBA" id="ARBA00022695"/>
    </source>
</evidence>
<dbReference type="InterPro" id="IPR023057">
    <property type="entry name" value="GlnE"/>
</dbReference>
<keyword evidence="4 7" id="KW-0067">ATP-binding</keyword>
<feature type="domain" description="Glutamate-ammonia ligase adenylyltransferase repeated" evidence="8">
    <location>
        <begin position="41"/>
        <end position="281"/>
    </location>
</feature>
<evidence type="ECO:0000256" key="5">
    <source>
        <dbReference type="ARBA" id="ARBA00022842"/>
    </source>
</evidence>
<dbReference type="eggNOG" id="COG1391">
    <property type="taxonomic scope" value="Bacteria"/>
</dbReference>
<comment type="similarity">
    <text evidence="7">Belongs to the GlnE family.</text>
</comment>
<dbReference type="NCBIfam" id="NF008292">
    <property type="entry name" value="PRK11072.1"/>
    <property type="match status" value="1"/>
</dbReference>
<evidence type="ECO:0000256" key="6">
    <source>
        <dbReference type="ARBA" id="ARBA00023268"/>
    </source>
</evidence>
<evidence type="ECO:0000313" key="11">
    <source>
        <dbReference type="Proteomes" id="UP000010816"/>
    </source>
</evidence>
<dbReference type="EC" id="2.7.7.42" evidence="7"/>
<dbReference type="Proteomes" id="UP000010816">
    <property type="component" value="Chromosome"/>
</dbReference>
<keyword evidence="5 7" id="KW-0460">Magnesium</keyword>
<dbReference type="Gene3D" id="1.20.120.1510">
    <property type="match status" value="1"/>
</dbReference>
<dbReference type="AlphaFoldDB" id="L0GWZ7"/>
<dbReference type="Gene3D" id="1.20.120.330">
    <property type="entry name" value="Nucleotidyltransferases domain 2"/>
    <property type="match status" value="2"/>
</dbReference>
<dbReference type="EMBL" id="CP003051">
    <property type="protein sequence ID" value="AGA90481.1"/>
    <property type="molecule type" value="Genomic_DNA"/>
</dbReference>
<evidence type="ECO:0000256" key="7">
    <source>
        <dbReference type="HAMAP-Rule" id="MF_00802"/>
    </source>
</evidence>
<dbReference type="Pfam" id="PF03710">
    <property type="entry name" value="GlnE"/>
    <property type="match status" value="2"/>
</dbReference>
<evidence type="ECO:0000256" key="1">
    <source>
        <dbReference type="ARBA" id="ARBA00022679"/>
    </source>
</evidence>
<dbReference type="EC" id="2.7.7.89" evidence="7"/>